<keyword evidence="6" id="KW-0808">Transferase</keyword>
<dbReference type="SMART" id="SM00388">
    <property type="entry name" value="HisKA"/>
    <property type="match status" value="1"/>
</dbReference>
<evidence type="ECO:0000256" key="13">
    <source>
        <dbReference type="ARBA" id="ARBA00023136"/>
    </source>
</evidence>
<name>A0A3N2DHF6_9GAMM</name>
<dbReference type="GO" id="GO:0000155">
    <property type="term" value="F:phosphorelay sensor kinase activity"/>
    <property type="evidence" value="ECO:0007669"/>
    <property type="project" value="InterPro"/>
</dbReference>
<feature type="domain" description="HAMP" evidence="16">
    <location>
        <begin position="220"/>
        <end position="272"/>
    </location>
</feature>
<keyword evidence="7 14" id="KW-0812">Transmembrane</keyword>
<dbReference type="EC" id="2.7.13.3" evidence="3"/>
<dbReference type="CDD" id="cd00082">
    <property type="entry name" value="HisKA"/>
    <property type="match status" value="1"/>
</dbReference>
<evidence type="ECO:0000256" key="9">
    <source>
        <dbReference type="ARBA" id="ARBA00022777"/>
    </source>
</evidence>
<keyword evidence="8" id="KW-0547">Nucleotide-binding</keyword>
<sequence length="496" mass="56243">MLGVTCSHIGYISSESPPWLVLEHECRLLKLSNKLKYRLLVKMLLINAVIVLLMFLLSRWSIGSGFLDYVNKSEQQRMTTLVDNLSDYYQQHGSFSALAEDGAWPRYVHRPRFIELEPPTPVIASKREPTHHRRERGAKYHLLDRDKRQIAGPSYKNIKSLLLIPIEVDEQTVGYLAFKQHKQIASRLDRLFIERQTANLVLIGGFLLLSAALLALLIAAQLVRPLKRMAVATQAMAAGDYQVRIAADSSEEIAALAMDINNLATSLEQNREARQHWIADIAHELRTPLAVVTGEIEAMIDGVRPSSRQGLESLKQEVWQLTRLVNDLRELANSDRGALEYHKLPMTVAEVVQQVCDSARGELEERAINLRLELSSSQQIWADEARMRQLFSNLMQNTLRYTDAPGKLWIKLYQQDDRLVIEWQDSSPGVSDEELPRLTERLYRVEQSRSRVEGGSGLGLSIVANICAAHEGRLSVQHSPLGGIAWRFSFKLIDEQ</sequence>
<dbReference type="Pfam" id="PF02518">
    <property type="entry name" value="HATPase_c"/>
    <property type="match status" value="1"/>
</dbReference>
<dbReference type="InterPro" id="IPR004358">
    <property type="entry name" value="Sig_transdc_His_kin-like_C"/>
</dbReference>
<dbReference type="EMBL" id="RKHR01000006">
    <property type="protein sequence ID" value="ROR99048.1"/>
    <property type="molecule type" value="Genomic_DNA"/>
</dbReference>
<feature type="domain" description="Histidine kinase" evidence="15">
    <location>
        <begin position="280"/>
        <end position="494"/>
    </location>
</feature>
<evidence type="ECO:0000256" key="5">
    <source>
        <dbReference type="ARBA" id="ARBA00022553"/>
    </source>
</evidence>
<gene>
    <name evidence="17" type="ORF">EDC56_3288</name>
</gene>
<dbReference type="SMART" id="SM00304">
    <property type="entry name" value="HAMP"/>
    <property type="match status" value="1"/>
</dbReference>
<evidence type="ECO:0000256" key="4">
    <source>
        <dbReference type="ARBA" id="ARBA00022475"/>
    </source>
</evidence>
<dbReference type="AlphaFoldDB" id="A0A3N2DHF6"/>
<keyword evidence="4" id="KW-1003">Cell membrane</keyword>
<dbReference type="InterPro" id="IPR050398">
    <property type="entry name" value="HssS/ArlS-like"/>
</dbReference>
<dbReference type="PRINTS" id="PR00344">
    <property type="entry name" value="BCTRLSENSOR"/>
</dbReference>
<evidence type="ECO:0000259" key="16">
    <source>
        <dbReference type="PROSITE" id="PS50885"/>
    </source>
</evidence>
<comment type="caution">
    <text evidence="17">The sequence shown here is derived from an EMBL/GenBank/DDBJ whole genome shotgun (WGS) entry which is preliminary data.</text>
</comment>
<proteinExistence type="predicted"/>
<dbReference type="InterPro" id="IPR005467">
    <property type="entry name" value="His_kinase_dom"/>
</dbReference>
<evidence type="ECO:0000256" key="14">
    <source>
        <dbReference type="SAM" id="Phobius"/>
    </source>
</evidence>
<dbReference type="PANTHER" id="PTHR45528">
    <property type="entry name" value="SENSOR HISTIDINE KINASE CPXA"/>
    <property type="match status" value="1"/>
</dbReference>
<accession>A0A3N2DHF6</accession>
<feature type="transmembrane region" description="Helical" evidence="14">
    <location>
        <begin position="200"/>
        <end position="220"/>
    </location>
</feature>
<keyword evidence="5" id="KW-0597">Phosphoprotein</keyword>
<dbReference type="SUPFAM" id="SSF158472">
    <property type="entry name" value="HAMP domain-like"/>
    <property type="match status" value="1"/>
</dbReference>
<evidence type="ECO:0000256" key="8">
    <source>
        <dbReference type="ARBA" id="ARBA00022741"/>
    </source>
</evidence>
<comment type="catalytic activity">
    <reaction evidence="1">
        <text>ATP + protein L-histidine = ADP + protein N-phospho-L-histidine.</text>
        <dbReference type="EC" id="2.7.13.3"/>
    </reaction>
</comment>
<dbReference type="PANTHER" id="PTHR45528:SF1">
    <property type="entry name" value="SENSOR HISTIDINE KINASE CPXA"/>
    <property type="match status" value="1"/>
</dbReference>
<evidence type="ECO:0000256" key="10">
    <source>
        <dbReference type="ARBA" id="ARBA00022840"/>
    </source>
</evidence>
<dbReference type="Proteomes" id="UP000275394">
    <property type="component" value="Unassembled WGS sequence"/>
</dbReference>
<reference evidence="17 18" key="1">
    <citation type="submission" date="2018-11" db="EMBL/GenBank/DDBJ databases">
        <title>Genomic Encyclopedia of Type Strains, Phase IV (KMG-IV): sequencing the most valuable type-strain genomes for metagenomic binning, comparative biology and taxonomic classification.</title>
        <authorList>
            <person name="Goeker M."/>
        </authorList>
    </citation>
    <scope>NUCLEOTIDE SEQUENCE [LARGE SCALE GENOMIC DNA]</scope>
    <source>
        <strain evidence="17 18">DSM 100316</strain>
    </source>
</reference>
<evidence type="ECO:0000256" key="6">
    <source>
        <dbReference type="ARBA" id="ARBA00022679"/>
    </source>
</evidence>
<dbReference type="GO" id="GO:0005524">
    <property type="term" value="F:ATP binding"/>
    <property type="evidence" value="ECO:0007669"/>
    <property type="project" value="UniProtKB-KW"/>
</dbReference>
<dbReference type="SUPFAM" id="SSF47384">
    <property type="entry name" value="Homodimeric domain of signal transducing histidine kinase"/>
    <property type="match status" value="1"/>
</dbReference>
<dbReference type="InterPro" id="IPR003660">
    <property type="entry name" value="HAMP_dom"/>
</dbReference>
<dbReference type="Gene3D" id="6.10.340.10">
    <property type="match status" value="1"/>
</dbReference>
<keyword evidence="12" id="KW-0902">Two-component regulatory system</keyword>
<keyword evidence="18" id="KW-1185">Reference proteome</keyword>
<dbReference type="Gene3D" id="1.10.287.130">
    <property type="match status" value="1"/>
</dbReference>
<dbReference type="InterPro" id="IPR003594">
    <property type="entry name" value="HATPase_dom"/>
</dbReference>
<keyword evidence="11 14" id="KW-1133">Transmembrane helix</keyword>
<dbReference type="SUPFAM" id="SSF55874">
    <property type="entry name" value="ATPase domain of HSP90 chaperone/DNA topoisomerase II/histidine kinase"/>
    <property type="match status" value="1"/>
</dbReference>
<dbReference type="InterPro" id="IPR036890">
    <property type="entry name" value="HATPase_C_sf"/>
</dbReference>
<evidence type="ECO:0000313" key="17">
    <source>
        <dbReference type="EMBL" id="ROR99048.1"/>
    </source>
</evidence>
<dbReference type="Pfam" id="PF00672">
    <property type="entry name" value="HAMP"/>
    <property type="match status" value="1"/>
</dbReference>
<keyword evidence="9 17" id="KW-0418">Kinase</keyword>
<keyword evidence="13 14" id="KW-0472">Membrane</keyword>
<evidence type="ECO:0000259" key="15">
    <source>
        <dbReference type="PROSITE" id="PS50109"/>
    </source>
</evidence>
<dbReference type="SMART" id="SM00387">
    <property type="entry name" value="HATPase_c"/>
    <property type="match status" value="1"/>
</dbReference>
<feature type="transmembrane region" description="Helical" evidence="14">
    <location>
        <begin position="39"/>
        <end position="62"/>
    </location>
</feature>
<evidence type="ECO:0000256" key="12">
    <source>
        <dbReference type="ARBA" id="ARBA00023012"/>
    </source>
</evidence>
<evidence type="ECO:0000256" key="1">
    <source>
        <dbReference type="ARBA" id="ARBA00000085"/>
    </source>
</evidence>
<evidence type="ECO:0000256" key="11">
    <source>
        <dbReference type="ARBA" id="ARBA00022989"/>
    </source>
</evidence>
<evidence type="ECO:0000313" key="18">
    <source>
        <dbReference type="Proteomes" id="UP000275394"/>
    </source>
</evidence>
<dbReference type="Gene3D" id="3.30.565.10">
    <property type="entry name" value="Histidine kinase-like ATPase, C-terminal domain"/>
    <property type="match status" value="1"/>
</dbReference>
<dbReference type="PROSITE" id="PS50109">
    <property type="entry name" value="HIS_KIN"/>
    <property type="match status" value="1"/>
</dbReference>
<dbReference type="PROSITE" id="PS50885">
    <property type="entry name" value="HAMP"/>
    <property type="match status" value="1"/>
</dbReference>
<dbReference type="InterPro" id="IPR003661">
    <property type="entry name" value="HisK_dim/P_dom"/>
</dbReference>
<dbReference type="InterPro" id="IPR036097">
    <property type="entry name" value="HisK_dim/P_sf"/>
</dbReference>
<organism evidence="17 18">
    <name type="scientific">Sinobacterium caligoides</name>
    <dbReference type="NCBI Taxonomy" id="933926"/>
    <lineage>
        <taxon>Bacteria</taxon>
        <taxon>Pseudomonadati</taxon>
        <taxon>Pseudomonadota</taxon>
        <taxon>Gammaproteobacteria</taxon>
        <taxon>Cellvibrionales</taxon>
        <taxon>Spongiibacteraceae</taxon>
        <taxon>Sinobacterium</taxon>
    </lineage>
</organism>
<evidence type="ECO:0000256" key="2">
    <source>
        <dbReference type="ARBA" id="ARBA00004651"/>
    </source>
</evidence>
<comment type="subcellular location">
    <subcellularLocation>
        <location evidence="2">Cell membrane</location>
        <topology evidence="2">Multi-pass membrane protein</topology>
    </subcellularLocation>
</comment>
<evidence type="ECO:0000256" key="7">
    <source>
        <dbReference type="ARBA" id="ARBA00022692"/>
    </source>
</evidence>
<dbReference type="CDD" id="cd06225">
    <property type="entry name" value="HAMP"/>
    <property type="match status" value="1"/>
</dbReference>
<dbReference type="GO" id="GO:0005886">
    <property type="term" value="C:plasma membrane"/>
    <property type="evidence" value="ECO:0007669"/>
    <property type="project" value="UniProtKB-SubCell"/>
</dbReference>
<keyword evidence="10" id="KW-0067">ATP-binding</keyword>
<dbReference type="Pfam" id="PF00512">
    <property type="entry name" value="HisKA"/>
    <property type="match status" value="1"/>
</dbReference>
<evidence type="ECO:0000256" key="3">
    <source>
        <dbReference type="ARBA" id="ARBA00012438"/>
    </source>
</evidence>
<protein>
    <recommendedName>
        <fullName evidence="3">histidine kinase</fullName>
        <ecNumber evidence="3">2.7.13.3</ecNumber>
    </recommendedName>
</protein>